<feature type="compositionally biased region" description="Polar residues" evidence="1">
    <location>
        <begin position="376"/>
        <end position="391"/>
    </location>
</feature>
<dbReference type="OrthoDB" id="5275938at2759"/>
<dbReference type="InterPro" id="IPR011333">
    <property type="entry name" value="SKP1/BTB/POZ_sf"/>
</dbReference>
<organism evidence="2 3">
    <name type="scientific">Lasiodiplodia theobromae</name>
    <dbReference type="NCBI Taxonomy" id="45133"/>
    <lineage>
        <taxon>Eukaryota</taxon>
        <taxon>Fungi</taxon>
        <taxon>Dikarya</taxon>
        <taxon>Ascomycota</taxon>
        <taxon>Pezizomycotina</taxon>
        <taxon>Dothideomycetes</taxon>
        <taxon>Dothideomycetes incertae sedis</taxon>
        <taxon>Botryosphaeriales</taxon>
        <taxon>Botryosphaeriaceae</taxon>
        <taxon>Lasiodiplodia</taxon>
    </lineage>
</organism>
<dbReference type="EMBL" id="VCHE01000005">
    <property type="protein sequence ID" value="KAB2579926.1"/>
    <property type="molecule type" value="Genomic_DNA"/>
</dbReference>
<protein>
    <recommendedName>
        <fullName evidence="4">BTB domain-containing protein</fullName>
    </recommendedName>
</protein>
<evidence type="ECO:0000313" key="2">
    <source>
        <dbReference type="EMBL" id="KAB2579926.1"/>
    </source>
</evidence>
<evidence type="ECO:0000313" key="3">
    <source>
        <dbReference type="Proteomes" id="UP000325902"/>
    </source>
</evidence>
<proteinExistence type="predicted"/>
<keyword evidence="3" id="KW-1185">Reference proteome</keyword>
<dbReference type="AlphaFoldDB" id="A0A5N5DPP9"/>
<gene>
    <name evidence="2" type="ORF">DBV05_g1381</name>
</gene>
<comment type="caution">
    <text evidence="2">The sequence shown here is derived from an EMBL/GenBank/DDBJ whole genome shotgun (WGS) entry which is preliminary data.</text>
</comment>
<sequence length="391" mass="43137">MSSPQQGAQRLESDCLVILQNGIKLPVSSSTLAAASEPFARIFSIHSQEPRTASLPLPEINKFQGRNADAVAFLLSALQNRLSDTVTPALQLIKEVATLVHEYECAPSLTHISTTWLSELRMKADESRWQGNAIENDKHATDDLIGIAYLFDNAAEFYKITKQFTLFHRAGFCDLGDLMDKLPPAVIPAMAERKRRIFDKVSYDLNNEMNQLMAHLSVNVGNACNGGHPHGVNCGFLYLASHGQDFHPRRRQDYILDNVLLGLMDRAFTRSDTMLFITDQTCDRCRDALLPHVDHFIEKLENVGTRAWELLVGVCLDCAKTRGSSFPNCRVTHGEDNILLGKPDGNSCCPFLHIRPGNLLGATSSDSQDVGALHGTQGNHGNSSAHSVNED</sequence>
<evidence type="ECO:0000256" key="1">
    <source>
        <dbReference type="SAM" id="MobiDB-lite"/>
    </source>
</evidence>
<feature type="region of interest" description="Disordered" evidence="1">
    <location>
        <begin position="365"/>
        <end position="391"/>
    </location>
</feature>
<accession>A0A5N5DPP9</accession>
<reference evidence="2 3" key="1">
    <citation type="journal article" date="2019" name="Sci. Rep.">
        <title>A multi-omics analysis of the grapevine pathogen Lasiodiplodia theobromae reveals that temperature affects the expression of virulence- and pathogenicity-related genes.</title>
        <authorList>
            <person name="Felix C."/>
            <person name="Meneses R."/>
            <person name="Goncalves M.F.M."/>
            <person name="Tilleman L."/>
            <person name="Duarte A.S."/>
            <person name="Jorrin-Novo J.V."/>
            <person name="Van de Peer Y."/>
            <person name="Deforce D."/>
            <person name="Van Nieuwerburgh F."/>
            <person name="Esteves A.C."/>
            <person name="Alves A."/>
        </authorList>
    </citation>
    <scope>NUCLEOTIDE SEQUENCE [LARGE SCALE GENOMIC DNA]</scope>
    <source>
        <strain evidence="2 3">LA-SOL3</strain>
    </source>
</reference>
<evidence type="ECO:0008006" key="4">
    <source>
        <dbReference type="Google" id="ProtNLM"/>
    </source>
</evidence>
<dbReference type="Gene3D" id="3.30.710.10">
    <property type="entry name" value="Potassium Channel Kv1.1, Chain A"/>
    <property type="match status" value="1"/>
</dbReference>
<dbReference type="Proteomes" id="UP000325902">
    <property type="component" value="Unassembled WGS sequence"/>
</dbReference>
<name>A0A5N5DPP9_9PEZI</name>